<dbReference type="GO" id="GO:0016020">
    <property type="term" value="C:membrane"/>
    <property type="evidence" value="ECO:0007669"/>
    <property type="project" value="InterPro"/>
</dbReference>
<accession>A0A845BJS1</accession>
<name>A0A845BJS1_9NEIS</name>
<organism evidence="2 3">
    <name type="scientific">Craterilacuibacter sinensis</name>
    <dbReference type="NCBI Taxonomy" id="2686017"/>
    <lineage>
        <taxon>Bacteria</taxon>
        <taxon>Pseudomonadati</taxon>
        <taxon>Pseudomonadota</taxon>
        <taxon>Betaproteobacteria</taxon>
        <taxon>Neisseriales</taxon>
        <taxon>Neisseriaceae</taxon>
        <taxon>Craterilacuibacter</taxon>
    </lineage>
</organism>
<dbReference type="PANTHER" id="PTHR35335:SF1">
    <property type="entry name" value="UPF0716 PROTEIN FXSA"/>
    <property type="match status" value="1"/>
</dbReference>
<dbReference type="InterPro" id="IPR007313">
    <property type="entry name" value="FxsA"/>
</dbReference>
<reference evidence="2 3" key="1">
    <citation type="submission" date="2019-12" db="EMBL/GenBank/DDBJ databases">
        <title>Neisseriaceae gen. nov. sp. Genome sequencing and assembly.</title>
        <authorList>
            <person name="Liu Z."/>
            <person name="Li A."/>
        </authorList>
    </citation>
    <scope>NUCLEOTIDE SEQUENCE [LARGE SCALE GENOMIC DNA]</scope>
    <source>
        <strain evidence="2 3">B2N2-7</strain>
    </source>
</reference>
<comment type="caution">
    <text evidence="2">The sequence shown here is derived from an EMBL/GenBank/DDBJ whole genome shotgun (WGS) entry which is preliminary data.</text>
</comment>
<keyword evidence="1" id="KW-0472">Membrane</keyword>
<gene>
    <name evidence="2" type="ORF">GQF02_06180</name>
</gene>
<dbReference type="NCBIfam" id="NF008528">
    <property type="entry name" value="PRK11463.1-2"/>
    <property type="match status" value="1"/>
</dbReference>
<feature type="transmembrane region" description="Helical" evidence="1">
    <location>
        <begin position="79"/>
        <end position="103"/>
    </location>
</feature>
<proteinExistence type="predicted"/>
<evidence type="ECO:0000313" key="3">
    <source>
        <dbReference type="Proteomes" id="UP000467214"/>
    </source>
</evidence>
<dbReference type="Proteomes" id="UP000467214">
    <property type="component" value="Unassembled WGS sequence"/>
</dbReference>
<dbReference type="EMBL" id="WSSB01000004">
    <property type="protein sequence ID" value="MXR36555.1"/>
    <property type="molecule type" value="Genomic_DNA"/>
</dbReference>
<keyword evidence="1" id="KW-0812">Transmembrane</keyword>
<feature type="transmembrane region" description="Helical" evidence="1">
    <location>
        <begin position="26"/>
        <end position="46"/>
    </location>
</feature>
<dbReference type="RefSeq" id="WP_124736207.1">
    <property type="nucleotide sequence ID" value="NZ_WSSB01000004.1"/>
</dbReference>
<evidence type="ECO:0000256" key="1">
    <source>
        <dbReference type="SAM" id="Phobius"/>
    </source>
</evidence>
<protein>
    <submittedName>
        <fullName evidence="2">Membrane protein FxsA</fullName>
    </submittedName>
</protein>
<keyword evidence="1" id="KW-1133">Transmembrane helix</keyword>
<dbReference type="Pfam" id="PF04186">
    <property type="entry name" value="FxsA"/>
    <property type="match status" value="1"/>
</dbReference>
<evidence type="ECO:0000313" key="2">
    <source>
        <dbReference type="EMBL" id="MXR36555.1"/>
    </source>
</evidence>
<dbReference type="PANTHER" id="PTHR35335">
    <property type="entry name" value="UPF0716 PROTEIN FXSA"/>
    <property type="match status" value="1"/>
</dbReference>
<sequence>MRAILLIILAYPFVEIASLVYMADKLGGGFVLFWVLCSALIGIAMLRNQRIGTLLTLGALFNQKGNVSVYSLLWPVRYLLAGVLFLIPGVISDVLAIILLLPLSGPGPKVRMPDGAAPSDGAIEGEYTRVDETVDRDRHLHK</sequence>
<keyword evidence="3" id="KW-1185">Reference proteome</keyword>
<dbReference type="AlphaFoldDB" id="A0A845BJS1"/>